<dbReference type="RefSeq" id="WP_157295895.1">
    <property type="nucleotide sequence ID" value="NZ_JBIAZU010000003.1"/>
</dbReference>
<evidence type="ECO:0000313" key="1">
    <source>
        <dbReference type="EMBL" id="MFF5291918.1"/>
    </source>
</evidence>
<dbReference type="EMBL" id="JBIAZU010000003">
    <property type="protein sequence ID" value="MFF5291918.1"/>
    <property type="molecule type" value="Genomic_DNA"/>
</dbReference>
<protein>
    <submittedName>
        <fullName evidence="1">Uncharacterized protein</fullName>
    </submittedName>
</protein>
<comment type="caution">
    <text evidence="1">The sequence shown here is derived from an EMBL/GenBank/DDBJ whole genome shotgun (WGS) entry which is preliminary data.</text>
</comment>
<gene>
    <name evidence="1" type="ORF">ACFY35_20955</name>
</gene>
<proteinExistence type="predicted"/>
<organism evidence="1 2">
    <name type="scientific">Paractinoplanes globisporus</name>
    <dbReference type="NCBI Taxonomy" id="113565"/>
    <lineage>
        <taxon>Bacteria</taxon>
        <taxon>Bacillati</taxon>
        <taxon>Actinomycetota</taxon>
        <taxon>Actinomycetes</taxon>
        <taxon>Micromonosporales</taxon>
        <taxon>Micromonosporaceae</taxon>
        <taxon>Paractinoplanes</taxon>
    </lineage>
</organism>
<dbReference type="Proteomes" id="UP001602245">
    <property type="component" value="Unassembled WGS sequence"/>
</dbReference>
<keyword evidence="2" id="KW-1185">Reference proteome</keyword>
<accession>A0ABW6WFW8</accession>
<name>A0ABW6WFW8_9ACTN</name>
<reference evidence="1 2" key="1">
    <citation type="submission" date="2024-10" db="EMBL/GenBank/DDBJ databases">
        <title>The Natural Products Discovery Center: Release of the First 8490 Sequenced Strains for Exploring Actinobacteria Biosynthetic Diversity.</title>
        <authorList>
            <person name="Kalkreuter E."/>
            <person name="Kautsar S.A."/>
            <person name="Yang D."/>
            <person name="Bader C.D."/>
            <person name="Teijaro C.N."/>
            <person name="Fluegel L."/>
            <person name="Davis C.M."/>
            <person name="Simpson J.R."/>
            <person name="Lauterbach L."/>
            <person name="Steele A.D."/>
            <person name="Gui C."/>
            <person name="Meng S."/>
            <person name="Li G."/>
            <person name="Viehrig K."/>
            <person name="Ye F."/>
            <person name="Su P."/>
            <person name="Kiefer A.F."/>
            <person name="Nichols A."/>
            <person name="Cepeda A.J."/>
            <person name="Yan W."/>
            <person name="Fan B."/>
            <person name="Jiang Y."/>
            <person name="Adhikari A."/>
            <person name="Zheng C.-J."/>
            <person name="Schuster L."/>
            <person name="Cowan T.M."/>
            <person name="Smanski M.J."/>
            <person name="Chevrette M.G."/>
            <person name="De Carvalho L.P.S."/>
            <person name="Shen B."/>
        </authorList>
    </citation>
    <scope>NUCLEOTIDE SEQUENCE [LARGE SCALE GENOMIC DNA]</scope>
    <source>
        <strain evidence="1 2">NPDC000087</strain>
    </source>
</reference>
<sequence>MGSTRPEREQTQARTAYIAAARRFVDAFAATLAAGVPFDPGKPGQVREWTAQDVGALRELHAALGEVLDRRRAWDRIRCRGTDTHR</sequence>
<evidence type="ECO:0000313" key="2">
    <source>
        <dbReference type="Proteomes" id="UP001602245"/>
    </source>
</evidence>